<accession>A0A4C1UF23</accession>
<dbReference type="Proteomes" id="UP000299102">
    <property type="component" value="Unassembled WGS sequence"/>
</dbReference>
<dbReference type="EMBL" id="BGZK01000163">
    <property type="protein sequence ID" value="GBP24546.1"/>
    <property type="molecule type" value="Genomic_DNA"/>
</dbReference>
<protein>
    <submittedName>
        <fullName evidence="1">Uncharacterized protein</fullName>
    </submittedName>
</protein>
<evidence type="ECO:0000313" key="2">
    <source>
        <dbReference type="Proteomes" id="UP000299102"/>
    </source>
</evidence>
<name>A0A4C1UF23_EUMVA</name>
<keyword evidence="2" id="KW-1185">Reference proteome</keyword>
<reference evidence="1 2" key="1">
    <citation type="journal article" date="2019" name="Commun. Biol.">
        <title>The bagworm genome reveals a unique fibroin gene that provides high tensile strength.</title>
        <authorList>
            <person name="Kono N."/>
            <person name="Nakamura H."/>
            <person name="Ohtoshi R."/>
            <person name="Tomita M."/>
            <person name="Numata K."/>
            <person name="Arakawa K."/>
        </authorList>
    </citation>
    <scope>NUCLEOTIDE SEQUENCE [LARGE SCALE GENOMIC DNA]</scope>
</reference>
<comment type="caution">
    <text evidence="1">The sequence shown here is derived from an EMBL/GenBank/DDBJ whole genome shotgun (WGS) entry which is preliminary data.</text>
</comment>
<sequence length="121" mass="13508">MKRFQTYDYHGGHLEKFVALQTNYRIHDIIRGLANFGLLRLVTDLLDTDSHAAVVGAHHFEISVRRRRSLAAPPPGCYINSTRDSSVSACKSSSPFADDEKVTLTLSLLISDLLVYIHVVP</sequence>
<organism evidence="1 2">
    <name type="scientific">Eumeta variegata</name>
    <name type="common">Bagworm moth</name>
    <name type="synonym">Eumeta japonica</name>
    <dbReference type="NCBI Taxonomy" id="151549"/>
    <lineage>
        <taxon>Eukaryota</taxon>
        <taxon>Metazoa</taxon>
        <taxon>Ecdysozoa</taxon>
        <taxon>Arthropoda</taxon>
        <taxon>Hexapoda</taxon>
        <taxon>Insecta</taxon>
        <taxon>Pterygota</taxon>
        <taxon>Neoptera</taxon>
        <taxon>Endopterygota</taxon>
        <taxon>Lepidoptera</taxon>
        <taxon>Glossata</taxon>
        <taxon>Ditrysia</taxon>
        <taxon>Tineoidea</taxon>
        <taxon>Psychidae</taxon>
        <taxon>Oiketicinae</taxon>
        <taxon>Eumeta</taxon>
    </lineage>
</organism>
<evidence type="ECO:0000313" key="1">
    <source>
        <dbReference type="EMBL" id="GBP24546.1"/>
    </source>
</evidence>
<gene>
    <name evidence="1" type="ORF">EVAR_79454_1</name>
</gene>
<proteinExistence type="predicted"/>
<dbReference type="AlphaFoldDB" id="A0A4C1UF23"/>